<evidence type="ECO:0000313" key="11">
    <source>
        <dbReference type="EMBL" id="AGF50114.1"/>
    </source>
</evidence>
<dbReference type="GO" id="GO:0009245">
    <property type="term" value="P:lipid A biosynthetic process"/>
    <property type="evidence" value="ECO:0007669"/>
    <property type="project" value="TreeGrafter"/>
</dbReference>
<feature type="site" description="Transition state stabilizer" evidence="8">
    <location>
        <position position="217"/>
    </location>
</feature>
<dbReference type="Proteomes" id="UP000011563">
    <property type="component" value="Chromosome"/>
</dbReference>
<proteinExistence type="inferred from homology"/>
<evidence type="ECO:0000256" key="9">
    <source>
        <dbReference type="RuleBase" id="RU365103"/>
    </source>
</evidence>
<evidence type="ECO:0000256" key="7">
    <source>
        <dbReference type="PIRSR" id="PIRSR639901-1"/>
    </source>
</evidence>
<dbReference type="InterPro" id="IPR007507">
    <property type="entry name" value="Glycos_transf_N"/>
</dbReference>
<dbReference type="GO" id="GO:0009244">
    <property type="term" value="P:lipopolysaccharide core region biosynthetic process"/>
    <property type="evidence" value="ECO:0007669"/>
    <property type="project" value="UniProtKB-UniRule"/>
</dbReference>
<comment type="similarity">
    <text evidence="9">Belongs to the glycosyltransferase group 1 family.</text>
</comment>
<keyword evidence="9" id="KW-0812">Transmembrane</keyword>
<reference evidence="11 12" key="1">
    <citation type="journal article" date="2013" name="Genome Biol. Evol.">
        <title>Genome evolution and phylogenomic analysis of candidatus kinetoplastibacterium, the betaproteobacterial endosymbionts of strigomonas and angomonas.</title>
        <authorList>
            <person name="Alves J.M."/>
            <person name="Serrano M.G."/>
            <person name="Maia da Silva F."/>
            <person name="Voegtly L.J."/>
            <person name="Matveyev A.V."/>
            <person name="Teixeira M.M."/>
            <person name="Camargo E.P."/>
            <person name="Buck G.A."/>
        </authorList>
    </citation>
    <scope>NUCLEOTIDE SEQUENCE [LARGE SCALE GENOMIC DNA]</scope>
    <source>
        <strain evidence="11 12">TCC012E</strain>
    </source>
</reference>
<sequence>MIYVLYTLLLYLFAPFVWLYVLFYIRDKKTRKTIFYAERFGFYNENKINIHQCKKGKIAWIHAASIGELKASYPLIRHLLDRGLLILITGNTYSFKEEGQRLFCNETMSKRIMLVFLPYDFPGSVQRFLRYYEPSLCIIIEREIWPNLLYYTHKYKVPIVLVNARLSKRSFTTMMRFRLIVPLSLENITLVMAQTISDAYLLKKAGALSPIVTGNIKFDISVPKYQIQKGAEFKKNIKKSIVLIASIRENEESIFIEHIKQCRKDEIIFLIVPRHEERFDIIADYLKKENITFERKSSISDGRSLNNISVILGDSMGEMFFYYGMTDVSIVAGSFAPLGGHNFIEACFANIPVIVGPHTFNFQDLSVDAEEFGVILRAINVKEAINMAKYLLEDSNKVSLMRESAKSWINSHRGSIDRVIREIEVFL</sequence>
<keyword evidence="9" id="KW-1133">Transmembrane helix</keyword>
<evidence type="ECO:0000256" key="3">
    <source>
        <dbReference type="ARBA" id="ARBA00019077"/>
    </source>
</evidence>
<protein>
    <recommendedName>
        <fullName evidence="3 9">3-deoxy-D-manno-octulosonic acid transferase</fullName>
        <shortName evidence="9">Kdo transferase</shortName>
        <ecNumber evidence="2 9">2.4.99.12</ecNumber>
    </recommendedName>
    <alternativeName>
        <fullName evidence="5 9">Lipid IV(A) 3-deoxy-D-manno-octulosonic acid transferase</fullName>
    </alternativeName>
</protein>
<evidence type="ECO:0000256" key="2">
    <source>
        <dbReference type="ARBA" id="ARBA00012621"/>
    </source>
</evidence>
<dbReference type="PATRIC" id="fig|1208922.3.peg.680"/>
<dbReference type="GO" id="GO:0005886">
    <property type="term" value="C:plasma membrane"/>
    <property type="evidence" value="ECO:0007669"/>
    <property type="project" value="UniProtKB-SubCell"/>
</dbReference>
<keyword evidence="4 9" id="KW-0808">Transferase</keyword>
<comment type="catalytic activity">
    <reaction evidence="6 9">
        <text>lipid IVA (E. coli) + CMP-3-deoxy-beta-D-manno-octulosonate = alpha-Kdo-(2-&gt;6)-lipid IVA (E. coli) + CMP + H(+)</text>
        <dbReference type="Rhea" id="RHEA:28066"/>
        <dbReference type="ChEBI" id="CHEBI:15378"/>
        <dbReference type="ChEBI" id="CHEBI:58603"/>
        <dbReference type="ChEBI" id="CHEBI:60364"/>
        <dbReference type="ChEBI" id="CHEBI:60377"/>
        <dbReference type="ChEBI" id="CHEBI:85987"/>
        <dbReference type="EC" id="2.4.99.12"/>
    </reaction>
</comment>
<feature type="domain" description="3-deoxy-D-manno-octulosonic-acid transferase N-terminal" evidence="10">
    <location>
        <begin position="37"/>
        <end position="220"/>
    </location>
</feature>
<dbReference type="AlphaFoldDB" id="M1M4W5"/>
<dbReference type="Gene3D" id="3.40.50.2000">
    <property type="entry name" value="Glycogen Phosphorylase B"/>
    <property type="match status" value="1"/>
</dbReference>
<evidence type="ECO:0000259" key="10">
    <source>
        <dbReference type="Pfam" id="PF04413"/>
    </source>
</evidence>
<keyword evidence="11" id="KW-0328">Glycosyltransferase</keyword>
<feature type="transmembrane region" description="Helical" evidence="9">
    <location>
        <begin position="6"/>
        <end position="25"/>
    </location>
</feature>
<evidence type="ECO:0000256" key="1">
    <source>
        <dbReference type="ARBA" id="ARBA00004713"/>
    </source>
</evidence>
<dbReference type="Pfam" id="PF04413">
    <property type="entry name" value="Glycos_transf_N"/>
    <property type="match status" value="1"/>
</dbReference>
<dbReference type="InterPro" id="IPR038107">
    <property type="entry name" value="Glycos_transf_N_sf"/>
</dbReference>
<evidence type="ECO:0000313" key="12">
    <source>
        <dbReference type="Proteomes" id="UP000011563"/>
    </source>
</evidence>
<comment type="pathway">
    <text evidence="1 9">Bacterial outer membrane biogenesis; LPS core biosynthesis.</text>
</comment>
<comment type="subcellular location">
    <subcellularLocation>
        <location evidence="9">Cell membrane</location>
    </subcellularLocation>
</comment>
<comment type="function">
    <text evidence="9">Involved in lipopolysaccharide (LPS) biosynthesis. Catalyzes the transfer of 3-deoxy-D-manno-octulosonate (Kdo) residue(s) from CMP-Kdo to lipid IV(A), the tetraacyldisaccharide-1,4'-bisphosphate precursor of lipid A.</text>
</comment>
<keyword evidence="9" id="KW-1003">Cell membrane</keyword>
<gene>
    <name evidence="11" type="ORF">BCUE_0132</name>
</gene>
<keyword evidence="12" id="KW-1185">Reference proteome</keyword>
<evidence type="ECO:0000256" key="8">
    <source>
        <dbReference type="PIRSR" id="PIRSR639901-2"/>
    </source>
</evidence>
<evidence type="ECO:0000256" key="5">
    <source>
        <dbReference type="ARBA" id="ARBA00031445"/>
    </source>
</evidence>
<dbReference type="KEGG" id="kbt:BCUE_0132"/>
<feature type="site" description="Transition state stabilizer" evidence="8">
    <location>
        <position position="141"/>
    </location>
</feature>
<name>M1M4W5_9PROT</name>
<dbReference type="InterPro" id="IPR039901">
    <property type="entry name" value="Kdotransferase"/>
</dbReference>
<accession>M1M4W5</accession>
<dbReference type="Gene3D" id="3.40.50.11720">
    <property type="entry name" value="3-Deoxy-D-manno-octulosonic-acid transferase, N-terminal domain"/>
    <property type="match status" value="1"/>
</dbReference>
<dbReference type="HOGENOM" id="CLU_036146_2_0_4"/>
<feature type="active site" description="Proton acceptor" evidence="7">
    <location>
        <position position="68"/>
    </location>
</feature>
<dbReference type="UniPathway" id="UPA00958"/>
<evidence type="ECO:0000256" key="4">
    <source>
        <dbReference type="ARBA" id="ARBA00022679"/>
    </source>
</evidence>
<organism evidence="11 12">
    <name type="scientific">Candidatus Kinetoplastidibacterium blastocrithidiae TCC012E</name>
    <dbReference type="NCBI Taxonomy" id="1208922"/>
    <lineage>
        <taxon>Bacteria</taxon>
        <taxon>Pseudomonadati</taxon>
        <taxon>Pseudomonadota</taxon>
        <taxon>Betaproteobacteria</taxon>
        <taxon>Candidatus Kinetoplastidibacterium</taxon>
    </lineage>
</organism>
<dbReference type="EC" id="2.4.99.12" evidence="2 9"/>
<keyword evidence="9" id="KW-0448">Lipopolysaccharide biosynthesis</keyword>
<dbReference type="SUPFAM" id="SSF53756">
    <property type="entry name" value="UDP-Glycosyltransferase/glycogen phosphorylase"/>
    <property type="match status" value="1"/>
</dbReference>
<dbReference type="PANTHER" id="PTHR42755:SF1">
    <property type="entry name" value="3-DEOXY-D-MANNO-OCTULOSONIC ACID TRANSFERASE, MITOCHONDRIAL-RELATED"/>
    <property type="match status" value="1"/>
</dbReference>
<dbReference type="GO" id="GO:0043842">
    <property type="term" value="F:Kdo transferase activity"/>
    <property type="evidence" value="ECO:0007669"/>
    <property type="project" value="UniProtKB-EC"/>
</dbReference>
<evidence type="ECO:0000256" key="6">
    <source>
        <dbReference type="ARBA" id="ARBA00049183"/>
    </source>
</evidence>
<keyword evidence="9" id="KW-0472">Membrane</keyword>
<dbReference type="PANTHER" id="PTHR42755">
    <property type="entry name" value="3-DEOXY-MANNO-OCTULOSONATE CYTIDYLYLTRANSFERASE"/>
    <property type="match status" value="1"/>
</dbReference>
<dbReference type="EMBL" id="CP003807">
    <property type="protein sequence ID" value="AGF50114.1"/>
    <property type="molecule type" value="Genomic_DNA"/>
</dbReference>